<dbReference type="InterPro" id="IPR041236">
    <property type="entry name" value="PriA_C"/>
</dbReference>
<protein>
    <recommendedName>
        <fullName evidence="12">Replication restart protein PriA</fullName>
    </recommendedName>
    <alternativeName>
        <fullName evidence="12">ATP-dependent DNA helicase PriA</fullName>
        <ecNumber evidence="12">5.6.2.4</ecNumber>
    </alternativeName>
    <alternativeName>
        <fullName evidence="12">DNA 3'-5' helicase PriA</fullName>
    </alternativeName>
</protein>
<dbReference type="Proteomes" id="UP000270795">
    <property type="component" value="Unassembled WGS sequence"/>
</dbReference>
<evidence type="ECO:0000313" key="19">
    <source>
        <dbReference type="Proteomes" id="UP000270795"/>
    </source>
</evidence>
<evidence type="ECO:0000256" key="10">
    <source>
        <dbReference type="ARBA" id="ARBA00023235"/>
    </source>
</evidence>
<evidence type="ECO:0000256" key="6">
    <source>
        <dbReference type="ARBA" id="ARBA00022806"/>
    </source>
</evidence>
<feature type="binding site" evidence="12">
    <location>
        <position position="519"/>
    </location>
    <ligand>
        <name>Zn(2+)</name>
        <dbReference type="ChEBI" id="CHEBI:29105"/>
        <label>1</label>
    </ligand>
</feature>
<dbReference type="InterPro" id="IPR027417">
    <property type="entry name" value="P-loop_NTPase"/>
</dbReference>
<feature type="binding site" evidence="12">
    <location>
        <position position="488"/>
    </location>
    <ligand>
        <name>Zn(2+)</name>
        <dbReference type="ChEBI" id="CHEBI:29105"/>
        <label>2</label>
    </ligand>
</feature>
<keyword evidence="4 12" id="KW-0547">Nucleotide-binding</keyword>
<feature type="domain" description="Helicase C-terminal" evidence="15">
    <location>
        <begin position="493"/>
        <end position="668"/>
    </location>
</feature>
<dbReference type="GO" id="GO:0008270">
    <property type="term" value="F:zinc ion binding"/>
    <property type="evidence" value="ECO:0007669"/>
    <property type="project" value="UniProtKB-UniRule"/>
</dbReference>
<evidence type="ECO:0000256" key="9">
    <source>
        <dbReference type="ARBA" id="ARBA00023125"/>
    </source>
</evidence>
<keyword evidence="10 12" id="KW-0413">Isomerase</keyword>
<dbReference type="CDD" id="cd18804">
    <property type="entry name" value="SF2_C_priA"/>
    <property type="match status" value="1"/>
</dbReference>
<comment type="catalytic activity">
    <reaction evidence="12">
        <text>Couples ATP hydrolysis with the unwinding of duplex DNA by translocating in the 3'-5' direction.</text>
        <dbReference type="EC" id="5.6.2.4"/>
    </reaction>
</comment>
<dbReference type="GO" id="GO:1990077">
    <property type="term" value="C:primosome complex"/>
    <property type="evidence" value="ECO:0007669"/>
    <property type="project" value="UniProtKB-UniRule"/>
</dbReference>
<feature type="binding site" evidence="12">
    <location>
        <position position="479"/>
    </location>
    <ligand>
        <name>Zn(2+)</name>
        <dbReference type="ChEBI" id="CHEBI:29105"/>
        <label>1</label>
    </ligand>
</feature>
<evidence type="ECO:0000256" key="1">
    <source>
        <dbReference type="ARBA" id="ARBA00022515"/>
    </source>
</evidence>
<organism evidence="18 20">
    <name type="scientific">Pseudomonas savastanoi</name>
    <name type="common">Pseudomonas syringae pv. savastanoi</name>
    <dbReference type="NCBI Taxonomy" id="29438"/>
    <lineage>
        <taxon>Bacteria</taxon>
        <taxon>Pseudomonadati</taxon>
        <taxon>Pseudomonadota</taxon>
        <taxon>Gammaproteobacteria</taxon>
        <taxon>Pseudomonadales</taxon>
        <taxon>Pseudomonadaceae</taxon>
        <taxon>Pseudomonas</taxon>
    </lineage>
</organism>
<keyword evidence="1 12" id="KW-0639">Primosome</keyword>
<dbReference type="Pfam" id="PF18074">
    <property type="entry name" value="PriA_C"/>
    <property type="match status" value="1"/>
</dbReference>
<dbReference type="GO" id="GO:0006269">
    <property type="term" value="P:DNA replication, synthesis of primer"/>
    <property type="evidence" value="ECO:0007669"/>
    <property type="project" value="UniProtKB-KW"/>
</dbReference>
<evidence type="ECO:0000256" key="11">
    <source>
        <dbReference type="ARBA" id="ARBA00048988"/>
    </source>
</evidence>
<dbReference type="Pfam" id="PF18319">
    <property type="entry name" value="Zn_ribbon_PriA"/>
    <property type="match status" value="1"/>
</dbReference>
<dbReference type="EMBL" id="RBUM01000182">
    <property type="protein sequence ID" value="RMV16807.1"/>
    <property type="molecule type" value="Genomic_DNA"/>
</dbReference>
<evidence type="ECO:0000313" key="20">
    <source>
        <dbReference type="Proteomes" id="UP000272241"/>
    </source>
</evidence>
<dbReference type="NCBIfam" id="TIGR00595">
    <property type="entry name" value="priA"/>
    <property type="match status" value="1"/>
</dbReference>
<dbReference type="Gene3D" id="3.40.1440.60">
    <property type="entry name" value="PriA, 3(prime) DNA-binding domain"/>
    <property type="match status" value="1"/>
</dbReference>
<evidence type="ECO:0000313" key="16">
    <source>
        <dbReference type="EMBL" id="RMV12288.1"/>
    </source>
</evidence>
<dbReference type="PANTHER" id="PTHR30580">
    <property type="entry name" value="PRIMOSOMAL PROTEIN N"/>
    <property type="match status" value="1"/>
</dbReference>
<feature type="binding site" evidence="12">
    <location>
        <position position="485"/>
    </location>
    <ligand>
        <name>Zn(2+)</name>
        <dbReference type="ChEBI" id="CHEBI:29105"/>
        <label>2</label>
    </ligand>
</feature>
<comment type="similarity">
    <text evidence="12">Belongs to the helicase family. PriA subfamily.</text>
</comment>
<dbReference type="EMBL" id="RBUO01000194">
    <property type="protein sequence ID" value="RMV18204.1"/>
    <property type="molecule type" value="Genomic_DNA"/>
</dbReference>
<feature type="region of interest" description="Disordered" evidence="13">
    <location>
        <begin position="1"/>
        <end position="24"/>
    </location>
</feature>
<dbReference type="InterPro" id="IPR041222">
    <property type="entry name" value="PriA_3primeBD"/>
</dbReference>
<dbReference type="PROSITE" id="PS51192">
    <property type="entry name" value="HELICASE_ATP_BIND_1"/>
    <property type="match status" value="1"/>
</dbReference>
<evidence type="ECO:0000256" key="12">
    <source>
        <dbReference type="HAMAP-Rule" id="MF_00983"/>
    </source>
</evidence>
<dbReference type="SUPFAM" id="SSF52540">
    <property type="entry name" value="P-loop containing nucleoside triphosphate hydrolases"/>
    <property type="match status" value="2"/>
</dbReference>
<dbReference type="EC" id="5.6.2.4" evidence="12"/>
<dbReference type="GO" id="GO:0043138">
    <property type="term" value="F:3'-5' DNA helicase activity"/>
    <property type="evidence" value="ECO:0007669"/>
    <property type="project" value="UniProtKB-EC"/>
</dbReference>
<dbReference type="GO" id="GO:0005524">
    <property type="term" value="F:ATP binding"/>
    <property type="evidence" value="ECO:0007669"/>
    <property type="project" value="UniProtKB-UniRule"/>
</dbReference>
<dbReference type="InterPro" id="IPR040498">
    <property type="entry name" value="PriA_CRR"/>
</dbReference>
<dbReference type="HAMAP" id="MF_00983">
    <property type="entry name" value="PriA"/>
    <property type="match status" value="1"/>
</dbReference>
<evidence type="ECO:0000256" key="4">
    <source>
        <dbReference type="ARBA" id="ARBA00022741"/>
    </source>
</evidence>
<name>A0A3M6AHF4_PSESS</name>
<dbReference type="CDD" id="cd17929">
    <property type="entry name" value="DEXHc_priA"/>
    <property type="match status" value="1"/>
</dbReference>
<dbReference type="Pfam" id="PF00271">
    <property type="entry name" value="Helicase_C"/>
    <property type="match status" value="1"/>
</dbReference>
<keyword evidence="5 12" id="KW-0378">Hydrolase</keyword>
<evidence type="ECO:0000256" key="5">
    <source>
        <dbReference type="ARBA" id="ARBA00022801"/>
    </source>
</evidence>
<evidence type="ECO:0000313" key="18">
    <source>
        <dbReference type="EMBL" id="RMV18204.1"/>
    </source>
</evidence>
<keyword evidence="6 12" id="KW-0347">Helicase</keyword>
<evidence type="ECO:0000259" key="15">
    <source>
        <dbReference type="PROSITE" id="PS51194"/>
    </source>
</evidence>
<dbReference type="GO" id="GO:0016787">
    <property type="term" value="F:hydrolase activity"/>
    <property type="evidence" value="ECO:0007669"/>
    <property type="project" value="UniProtKB-KW"/>
</dbReference>
<dbReference type="GO" id="GO:0006310">
    <property type="term" value="P:DNA recombination"/>
    <property type="evidence" value="ECO:0007669"/>
    <property type="project" value="InterPro"/>
</dbReference>
<dbReference type="InterPro" id="IPR005259">
    <property type="entry name" value="PriA"/>
</dbReference>
<evidence type="ECO:0000313" key="17">
    <source>
        <dbReference type="EMBL" id="RMV16807.1"/>
    </source>
</evidence>
<dbReference type="InterPro" id="IPR001650">
    <property type="entry name" value="Helicase_C-like"/>
</dbReference>
<dbReference type="GO" id="GO:0003677">
    <property type="term" value="F:DNA binding"/>
    <property type="evidence" value="ECO:0007669"/>
    <property type="project" value="UniProtKB-UniRule"/>
</dbReference>
<accession>A0A3M6AHF4</accession>
<evidence type="ECO:0000256" key="13">
    <source>
        <dbReference type="SAM" id="MobiDB-lite"/>
    </source>
</evidence>
<evidence type="ECO:0000256" key="3">
    <source>
        <dbReference type="ARBA" id="ARBA00022723"/>
    </source>
</evidence>
<dbReference type="InterPro" id="IPR011545">
    <property type="entry name" value="DEAD/DEAH_box_helicase_dom"/>
</dbReference>
<dbReference type="PROSITE" id="PS51194">
    <property type="entry name" value="HELICASE_CTER"/>
    <property type="match status" value="1"/>
</dbReference>
<dbReference type="SMART" id="SM00487">
    <property type="entry name" value="DEXDc"/>
    <property type="match status" value="1"/>
</dbReference>
<feature type="binding site" evidence="12">
    <location>
        <position position="506"/>
    </location>
    <ligand>
        <name>Zn(2+)</name>
        <dbReference type="ChEBI" id="CHEBI:29105"/>
        <label>2</label>
    </ligand>
</feature>
<comment type="function">
    <text evidence="12">Initiates the restart of stalled replication forks, which reloads the replicative helicase on sites other than the origin of replication. Recognizes and binds to abandoned replication forks and remodels them to uncover a helicase loading site. Promotes assembly of the primosome at these replication forks.</text>
</comment>
<keyword evidence="2 12" id="KW-0235">DNA replication</keyword>
<evidence type="ECO:0000256" key="7">
    <source>
        <dbReference type="ARBA" id="ARBA00022833"/>
    </source>
</evidence>
<dbReference type="GO" id="GO:0006302">
    <property type="term" value="P:double-strand break repair"/>
    <property type="evidence" value="ECO:0007669"/>
    <property type="project" value="InterPro"/>
</dbReference>
<keyword evidence="9 12" id="KW-0238">DNA-binding</keyword>
<feature type="binding site" evidence="12">
    <location>
        <position position="476"/>
    </location>
    <ligand>
        <name>Zn(2+)</name>
        <dbReference type="ChEBI" id="CHEBI:29105"/>
        <label>1</label>
    </ligand>
</feature>
<feature type="domain" description="Helicase ATP-binding" evidence="14">
    <location>
        <begin position="250"/>
        <end position="417"/>
    </location>
</feature>
<dbReference type="AlphaFoldDB" id="A0A3M6AHF4"/>
<evidence type="ECO:0000313" key="21">
    <source>
        <dbReference type="Proteomes" id="UP000272703"/>
    </source>
</evidence>
<keyword evidence="3 12" id="KW-0479">Metal-binding</keyword>
<keyword evidence="8 12" id="KW-0067">ATP-binding</keyword>
<comment type="caution">
    <text evidence="18">The sequence shown here is derived from an EMBL/GenBank/DDBJ whole genome shotgun (WGS) entry which is preliminary data.</text>
</comment>
<dbReference type="PANTHER" id="PTHR30580:SF0">
    <property type="entry name" value="PRIMOSOMAL PROTEIN N"/>
    <property type="match status" value="1"/>
</dbReference>
<dbReference type="Proteomes" id="UP000272703">
    <property type="component" value="Unassembled WGS sequence"/>
</dbReference>
<evidence type="ECO:0000259" key="14">
    <source>
        <dbReference type="PROSITE" id="PS51192"/>
    </source>
</evidence>
<gene>
    <name evidence="12" type="primary">priA</name>
    <name evidence="18" type="ORF">ALP15_04687</name>
    <name evidence="16" type="ORF">ALP16_04502</name>
    <name evidence="17" type="ORF">ALP17_04522</name>
</gene>
<feature type="binding site" evidence="12">
    <location>
        <position position="516"/>
    </location>
    <ligand>
        <name>Zn(2+)</name>
        <dbReference type="ChEBI" id="CHEBI:29105"/>
        <label>1</label>
    </ligand>
</feature>
<keyword evidence="7 12" id="KW-0862">Zinc</keyword>
<sequence length="775" mass="85630">MRIVPDNCNDASEPSHRSSAKIAPPSSLIITGKHRVPDAILRLALPSPLRRLFDYRAPAGVSRSALQPGMRLRVPFGRREMIGILVEVVDHSEVPADKLKPAIALLDSEAPLPPALFKLCLWTSQYYQHSLGDTLSWALPVLLRQGELAESRQERFWHVAPGASVGDPRIARAPRQREALTTLAQHPHGVAHQLLSKLMLNKDSLNLLLAKELVYVEVRSHAPSARHEHWLAQPELPLNTEQRAAYEAIRAGFDSFHAFLLAGVTGSGKTEVYLQLIRETLEAGKKQALVLIPEINLGPQTLARFEQRFNARIALLHSAVNDRERLDAWLAARDGEADIIIGTRSALFTPMKNPGLIIIDEEHDGSYKQQEGLRYHARDLALVRARQENIPIVLGSATPSLESLHNAYTGRYGLLRLNQRAGGAQQPRFMRLDVKSRPLDSGISGPMQQAIGQTLAAGQQVLVFLNRRGFAPTLLCHDCGWMSGCQRCDARMTVHQRSGELRCHHCGYVERVPRQCPSCGKVDLRPVGAGTERAEERLAILFPDFPVLRVDRDSTSRKDAMNQLFATIQRGQPCILVGTQMLAKGHHFPRVTLVSILDADGGLFSGDFRASERMAQLIVQVAGRAGRAEEPGKVIIQTHLADHPLLIQLTEQGYFAFAEQALSERRSAGLPPFSHLALLRAEAHKPGQAEAFLDQACSDAEQLAAQMGLGGIELLGPVPAPMERRAGRYRAQLLVQSSARAPLHKLLATWLLALEQMPSGRQVRWSLDVDPVDLY</sequence>
<dbReference type="InterPro" id="IPR042115">
    <property type="entry name" value="PriA_3primeBD_sf"/>
</dbReference>
<reference evidence="19 20" key="1">
    <citation type="submission" date="2018-08" db="EMBL/GenBank/DDBJ databases">
        <title>Recombination of ecologically and evolutionarily significant loci maintains genetic cohesion in the Pseudomonas syringae species complex.</title>
        <authorList>
            <person name="Dillon M."/>
            <person name="Thakur S."/>
            <person name="Almeida R.N.D."/>
            <person name="Weir B.S."/>
            <person name="Guttman D.S."/>
        </authorList>
    </citation>
    <scope>NUCLEOTIDE SEQUENCE [LARGE SCALE GENOMIC DNA]</scope>
    <source>
        <strain evidence="18 20">ICMP 11895</strain>
        <strain evidence="16 21">ICMP 11897</strain>
        <strain evidence="17 19">ICMP 11899</strain>
    </source>
</reference>
<dbReference type="SMART" id="SM00490">
    <property type="entry name" value="HELICc"/>
    <property type="match status" value="1"/>
</dbReference>
<dbReference type="FunFam" id="3.40.50.300:FF:000489">
    <property type="entry name" value="Primosome assembly protein PriA"/>
    <property type="match status" value="1"/>
</dbReference>
<comment type="subunit">
    <text evidence="12">Component of the replication restart primosome.</text>
</comment>
<evidence type="ECO:0000256" key="2">
    <source>
        <dbReference type="ARBA" id="ARBA00022705"/>
    </source>
</evidence>
<comment type="catalytic activity">
    <reaction evidence="11 12">
        <text>ATP + H2O = ADP + phosphate + H(+)</text>
        <dbReference type="Rhea" id="RHEA:13065"/>
        <dbReference type="ChEBI" id="CHEBI:15377"/>
        <dbReference type="ChEBI" id="CHEBI:15378"/>
        <dbReference type="ChEBI" id="CHEBI:30616"/>
        <dbReference type="ChEBI" id="CHEBI:43474"/>
        <dbReference type="ChEBI" id="CHEBI:456216"/>
        <dbReference type="EC" id="5.6.2.4"/>
    </reaction>
</comment>
<evidence type="ECO:0000256" key="8">
    <source>
        <dbReference type="ARBA" id="ARBA00022840"/>
    </source>
</evidence>
<feature type="binding site" evidence="12">
    <location>
        <position position="503"/>
    </location>
    <ligand>
        <name>Zn(2+)</name>
        <dbReference type="ChEBI" id="CHEBI:29105"/>
        <label>2</label>
    </ligand>
</feature>
<dbReference type="Pfam" id="PF17764">
    <property type="entry name" value="PriA_3primeBD"/>
    <property type="match status" value="1"/>
</dbReference>
<proteinExistence type="inferred from homology"/>
<dbReference type="GO" id="GO:0006270">
    <property type="term" value="P:DNA replication initiation"/>
    <property type="evidence" value="ECO:0007669"/>
    <property type="project" value="TreeGrafter"/>
</dbReference>
<dbReference type="EMBL" id="RBUN01000472">
    <property type="protein sequence ID" value="RMV12288.1"/>
    <property type="molecule type" value="Genomic_DNA"/>
</dbReference>
<dbReference type="FunFam" id="3.40.1440.60:FF:000001">
    <property type="entry name" value="Primosomal protein N"/>
    <property type="match status" value="1"/>
</dbReference>
<dbReference type="NCBIfam" id="NF004067">
    <property type="entry name" value="PRK05580.1-4"/>
    <property type="match status" value="1"/>
</dbReference>
<dbReference type="Proteomes" id="UP000272241">
    <property type="component" value="Unassembled WGS sequence"/>
</dbReference>
<dbReference type="InterPro" id="IPR014001">
    <property type="entry name" value="Helicase_ATP-bd"/>
</dbReference>
<dbReference type="Pfam" id="PF00270">
    <property type="entry name" value="DEAD"/>
    <property type="match status" value="1"/>
</dbReference>
<dbReference type="Gene3D" id="3.40.50.300">
    <property type="entry name" value="P-loop containing nucleotide triphosphate hydrolases"/>
    <property type="match status" value="2"/>
</dbReference>
<dbReference type="NCBIfam" id="NF004065">
    <property type="entry name" value="PRK05580.1-1"/>
    <property type="match status" value="1"/>
</dbReference>
<comment type="cofactor">
    <cofactor evidence="12">
        <name>Zn(2+)</name>
        <dbReference type="ChEBI" id="CHEBI:29105"/>
    </cofactor>
    <text evidence="12">Binds 2 zinc ions per subunit.</text>
</comment>